<keyword evidence="1" id="KW-0812">Transmembrane</keyword>
<evidence type="ECO:0000256" key="1">
    <source>
        <dbReference type="SAM" id="Phobius"/>
    </source>
</evidence>
<comment type="caution">
    <text evidence="2">The sequence shown here is derived from an EMBL/GenBank/DDBJ whole genome shotgun (WGS) entry which is preliminary data.</text>
</comment>
<evidence type="ECO:0000313" key="2">
    <source>
        <dbReference type="EMBL" id="KAJ4950886.1"/>
    </source>
</evidence>
<proteinExistence type="predicted"/>
<dbReference type="AlphaFoldDB" id="A0A9Q0GN15"/>
<sequence length="146" mass="16101">MLSALSVRRIILLNATASTVLGITVHMAVPQGAAVCHLIVDVIAGLHLIMAGKNYRMQKDPDILLICHGPCGLHVAVVNAFQKLSLLLVCYGLQMQKCYLEEIRGESNAMGPSFFEFEFKKRYVFLLNSAVLAGLWRMCFNSSDLS</sequence>
<keyword evidence="1" id="KW-0472">Membrane</keyword>
<protein>
    <submittedName>
        <fullName evidence="2">Uncharacterized protein</fullName>
    </submittedName>
</protein>
<evidence type="ECO:0000313" key="3">
    <source>
        <dbReference type="Proteomes" id="UP001141806"/>
    </source>
</evidence>
<organism evidence="2 3">
    <name type="scientific">Protea cynaroides</name>
    <dbReference type="NCBI Taxonomy" id="273540"/>
    <lineage>
        <taxon>Eukaryota</taxon>
        <taxon>Viridiplantae</taxon>
        <taxon>Streptophyta</taxon>
        <taxon>Embryophyta</taxon>
        <taxon>Tracheophyta</taxon>
        <taxon>Spermatophyta</taxon>
        <taxon>Magnoliopsida</taxon>
        <taxon>Proteales</taxon>
        <taxon>Proteaceae</taxon>
        <taxon>Protea</taxon>
    </lineage>
</organism>
<accession>A0A9Q0GN15</accession>
<gene>
    <name evidence="2" type="ORF">NE237_027718</name>
</gene>
<keyword evidence="1" id="KW-1133">Transmembrane helix</keyword>
<name>A0A9Q0GN15_9MAGN</name>
<dbReference type="Proteomes" id="UP001141806">
    <property type="component" value="Unassembled WGS sequence"/>
</dbReference>
<feature type="transmembrane region" description="Helical" evidence="1">
    <location>
        <begin position="32"/>
        <end position="51"/>
    </location>
</feature>
<feature type="transmembrane region" description="Helical" evidence="1">
    <location>
        <begin position="123"/>
        <end position="140"/>
    </location>
</feature>
<keyword evidence="3" id="KW-1185">Reference proteome</keyword>
<reference evidence="2" key="1">
    <citation type="journal article" date="2023" name="Plant J.">
        <title>The genome of the king protea, Protea cynaroides.</title>
        <authorList>
            <person name="Chang J."/>
            <person name="Duong T.A."/>
            <person name="Schoeman C."/>
            <person name="Ma X."/>
            <person name="Roodt D."/>
            <person name="Barker N."/>
            <person name="Li Z."/>
            <person name="Van de Peer Y."/>
            <person name="Mizrachi E."/>
        </authorList>
    </citation>
    <scope>NUCLEOTIDE SEQUENCE</scope>
    <source>
        <tissue evidence="2">Young leaves</tissue>
    </source>
</reference>
<dbReference type="EMBL" id="JAMYWD010000012">
    <property type="protein sequence ID" value="KAJ4950886.1"/>
    <property type="molecule type" value="Genomic_DNA"/>
</dbReference>